<dbReference type="AlphaFoldDB" id="A0A370I9K4"/>
<keyword evidence="9" id="KW-0812">Transmembrane</keyword>
<keyword evidence="6 13" id="KW-0418">Kinase</keyword>
<dbReference type="CDD" id="cd16917">
    <property type="entry name" value="HATPase_UhpB-NarQ-NarX-like"/>
    <property type="match status" value="1"/>
</dbReference>
<evidence type="ECO:0000313" key="13">
    <source>
        <dbReference type="EMBL" id="RDI67378.1"/>
    </source>
</evidence>
<name>A0A370I9K4_9NOCA</name>
<feature type="domain" description="Signal transduction histidine kinase subgroup 3 dimerisation and phosphoacceptor" evidence="11">
    <location>
        <begin position="169"/>
        <end position="235"/>
    </location>
</feature>
<feature type="transmembrane region" description="Helical" evidence="9">
    <location>
        <begin position="116"/>
        <end position="136"/>
    </location>
</feature>
<dbReference type="GO" id="GO:0005524">
    <property type="term" value="F:ATP binding"/>
    <property type="evidence" value="ECO:0007669"/>
    <property type="project" value="UniProtKB-KW"/>
</dbReference>
<dbReference type="PANTHER" id="PTHR24421:SF10">
    <property type="entry name" value="NITRATE_NITRITE SENSOR PROTEIN NARQ"/>
    <property type="match status" value="1"/>
</dbReference>
<evidence type="ECO:0000256" key="5">
    <source>
        <dbReference type="ARBA" id="ARBA00022741"/>
    </source>
</evidence>
<gene>
    <name evidence="13" type="ORF">DFR76_103449</name>
</gene>
<comment type="catalytic activity">
    <reaction evidence="1">
        <text>ATP + protein L-histidine = ADP + protein N-phospho-L-histidine.</text>
        <dbReference type="EC" id="2.7.13.3"/>
    </reaction>
</comment>
<dbReference type="PANTHER" id="PTHR24421">
    <property type="entry name" value="NITRATE/NITRITE SENSOR PROTEIN NARX-RELATED"/>
    <property type="match status" value="1"/>
</dbReference>
<keyword evidence="9" id="KW-1133">Transmembrane helix</keyword>
<organism evidence="13 14">
    <name type="scientific">Nocardia pseudobrasiliensis</name>
    <dbReference type="NCBI Taxonomy" id="45979"/>
    <lineage>
        <taxon>Bacteria</taxon>
        <taxon>Bacillati</taxon>
        <taxon>Actinomycetota</taxon>
        <taxon>Actinomycetes</taxon>
        <taxon>Mycobacteriales</taxon>
        <taxon>Nocardiaceae</taxon>
        <taxon>Nocardia</taxon>
    </lineage>
</organism>
<evidence type="ECO:0000256" key="4">
    <source>
        <dbReference type="ARBA" id="ARBA00022679"/>
    </source>
</evidence>
<dbReference type="STRING" id="1210086.GCA_001613105_04359"/>
<evidence type="ECO:0000256" key="7">
    <source>
        <dbReference type="ARBA" id="ARBA00022840"/>
    </source>
</evidence>
<evidence type="ECO:0000259" key="12">
    <source>
        <dbReference type="Pfam" id="PF23539"/>
    </source>
</evidence>
<feature type="domain" description="DUF7134" evidence="12">
    <location>
        <begin position="2"/>
        <end position="138"/>
    </location>
</feature>
<keyword evidence="5" id="KW-0547">Nucleotide-binding</keyword>
<accession>A0A370I9K4</accession>
<sequence length="378" mass="40806">MDAAVALILFGATCWVGSAYEPAGFLRFDPWAFLLTGWVCLPLAARRIAPMLTLVTSAAGYLAYLTLDYYPSFNVYGPLVAFYTLAATRSVRQTAVGAVLFGAVLFYSAWLPDIPAAVAIAQGLGMPPVVWVLASVSRRLALRNRQLAEATEQLRREQRFRIEHAVSQERIEIARELHDVVAHHISVISMQAGVAKYVFDSDPPAARAAVHTIGDTSRETLEELRRVLKLLRTSDSPPDAEPAPGFGRLEALIERVRGVGVDATLTITGSVDDLPTGLQLTVYRVIQEALTNVIKHAGPCRVTVAVHRDSRKLTATVTNDRGSIVARDPAAGGHGLLGMRERARVYGGTLIARPRAEGGYTVELAVPWSVCFGGLPGG</sequence>
<dbReference type="Gene3D" id="3.30.565.10">
    <property type="entry name" value="Histidine kinase-like ATPase, C-terminal domain"/>
    <property type="match status" value="1"/>
</dbReference>
<comment type="caution">
    <text evidence="13">The sequence shown here is derived from an EMBL/GenBank/DDBJ whole genome shotgun (WGS) entry which is preliminary data.</text>
</comment>
<evidence type="ECO:0000256" key="9">
    <source>
        <dbReference type="SAM" id="Phobius"/>
    </source>
</evidence>
<evidence type="ECO:0000256" key="8">
    <source>
        <dbReference type="ARBA" id="ARBA00023012"/>
    </source>
</evidence>
<dbReference type="Pfam" id="PF23539">
    <property type="entry name" value="DUF7134"/>
    <property type="match status" value="1"/>
</dbReference>
<dbReference type="InterPro" id="IPR050482">
    <property type="entry name" value="Sensor_HK_TwoCompSys"/>
</dbReference>
<dbReference type="InterPro" id="IPR003594">
    <property type="entry name" value="HATPase_dom"/>
</dbReference>
<evidence type="ECO:0000259" key="10">
    <source>
        <dbReference type="Pfam" id="PF02518"/>
    </source>
</evidence>
<keyword evidence="7" id="KW-0067">ATP-binding</keyword>
<dbReference type="Pfam" id="PF02518">
    <property type="entry name" value="HATPase_c"/>
    <property type="match status" value="1"/>
</dbReference>
<dbReference type="GO" id="GO:0000155">
    <property type="term" value="F:phosphorelay sensor kinase activity"/>
    <property type="evidence" value="ECO:0007669"/>
    <property type="project" value="InterPro"/>
</dbReference>
<dbReference type="GO" id="GO:0046983">
    <property type="term" value="F:protein dimerization activity"/>
    <property type="evidence" value="ECO:0007669"/>
    <property type="project" value="InterPro"/>
</dbReference>
<dbReference type="EMBL" id="QQBC01000003">
    <property type="protein sequence ID" value="RDI67378.1"/>
    <property type="molecule type" value="Genomic_DNA"/>
</dbReference>
<dbReference type="GO" id="GO:0016020">
    <property type="term" value="C:membrane"/>
    <property type="evidence" value="ECO:0007669"/>
    <property type="project" value="InterPro"/>
</dbReference>
<evidence type="ECO:0000256" key="1">
    <source>
        <dbReference type="ARBA" id="ARBA00000085"/>
    </source>
</evidence>
<dbReference type="InterPro" id="IPR055558">
    <property type="entry name" value="DUF7134"/>
</dbReference>
<keyword evidence="4" id="KW-0808">Transferase</keyword>
<keyword evidence="9" id="KW-0472">Membrane</keyword>
<evidence type="ECO:0000256" key="2">
    <source>
        <dbReference type="ARBA" id="ARBA00012438"/>
    </source>
</evidence>
<evidence type="ECO:0000313" key="14">
    <source>
        <dbReference type="Proteomes" id="UP000254869"/>
    </source>
</evidence>
<keyword evidence="3" id="KW-0597">Phosphoprotein</keyword>
<dbReference type="Proteomes" id="UP000254869">
    <property type="component" value="Unassembled WGS sequence"/>
</dbReference>
<evidence type="ECO:0000259" key="11">
    <source>
        <dbReference type="Pfam" id="PF07730"/>
    </source>
</evidence>
<feature type="transmembrane region" description="Helical" evidence="9">
    <location>
        <begin position="91"/>
        <end position="110"/>
    </location>
</feature>
<evidence type="ECO:0000256" key="6">
    <source>
        <dbReference type="ARBA" id="ARBA00022777"/>
    </source>
</evidence>
<protein>
    <recommendedName>
        <fullName evidence="2">histidine kinase</fullName>
        <ecNumber evidence="2">2.7.13.3</ecNumber>
    </recommendedName>
</protein>
<proteinExistence type="predicted"/>
<dbReference type="InterPro" id="IPR036890">
    <property type="entry name" value="HATPase_C_sf"/>
</dbReference>
<dbReference type="Pfam" id="PF07730">
    <property type="entry name" value="HisKA_3"/>
    <property type="match status" value="1"/>
</dbReference>
<dbReference type="Gene3D" id="1.20.5.1930">
    <property type="match status" value="1"/>
</dbReference>
<keyword evidence="8" id="KW-0902">Two-component regulatory system</keyword>
<dbReference type="EC" id="2.7.13.3" evidence="2"/>
<dbReference type="InterPro" id="IPR011712">
    <property type="entry name" value="Sig_transdc_His_kin_sub3_dim/P"/>
</dbReference>
<feature type="domain" description="Histidine kinase/HSP90-like ATPase" evidence="10">
    <location>
        <begin position="279"/>
        <end position="367"/>
    </location>
</feature>
<evidence type="ECO:0000256" key="3">
    <source>
        <dbReference type="ARBA" id="ARBA00022553"/>
    </source>
</evidence>
<dbReference type="SUPFAM" id="SSF55874">
    <property type="entry name" value="ATPase domain of HSP90 chaperone/DNA topoisomerase II/histidine kinase"/>
    <property type="match status" value="1"/>
</dbReference>
<keyword evidence="14" id="KW-1185">Reference proteome</keyword>
<reference evidence="13 14" key="1">
    <citation type="submission" date="2018-07" db="EMBL/GenBank/DDBJ databases">
        <title>Genomic Encyclopedia of Type Strains, Phase IV (KMG-IV): sequencing the most valuable type-strain genomes for metagenomic binning, comparative biology and taxonomic classification.</title>
        <authorList>
            <person name="Goeker M."/>
        </authorList>
    </citation>
    <scope>NUCLEOTIDE SEQUENCE [LARGE SCALE GENOMIC DNA]</scope>
    <source>
        <strain evidence="13 14">DSM 44290</strain>
    </source>
</reference>